<dbReference type="InterPro" id="IPR014710">
    <property type="entry name" value="RmlC-like_jellyroll"/>
</dbReference>
<evidence type="ECO:0000313" key="3">
    <source>
        <dbReference type="EMBL" id="GER04352.1"/>
    </source>
</evidence>
<reference evidence="3 4" key="1">
    <citation type="submission" date="2019-09" db="EMBL/GenBank/DDBJ databases">
        <title>NBRP : Genome information of microbial organism related human and environment.</title>
        <authorList>
            <person name="Hattori M."/>
            <person name="Oshima K."/>
            <person name="Inaba H."/>
            <person name="Suda W."/>
            <person name="Sakamoto M."/>
            <person name="Iino T."/>
            <person name="Kitahara M."/>
            <person name="Oshida Y."/>
            <person name="Iida T."/>
            <person name="Kudo T."/>
            <person name="Itoh T."/>
            <person name="Ohkuma M."/>
        </authorList>
    </citation>
    <scope>NUCLEOTIDE SEQUENCE [LARGE SCALE GENOMIC DNA]</scope>
    <source>
        <strain evidence="3 4">Q-1</strain>
    </source>
</reference>
<comment type="caution">
    <text evidence="3">The sequence shown here is derived from an EMBL/GenBank/DDBJ whole genome shotgun (WGS) entry which is preliminary data.</text>
</comment>
<keyword evidence="4" id="KW-1185">Reference proteome</keyword>
<dbReference type="RefSeq" id="WP_042087722.1">
    <property type="nucleotide sequence ID" value="NZ_BKCN01000009.1"/>
</dbReference>
<dbReference type="AlphaFoldDB" id="A0A5A7N7P4"/>
<dbReference type="SUPFAM" id="SSF51182">
    <property type="entry name" value="RmlC-like cupins"/>
    <property type="match status" value="1"/>
</dbReference>
<dbReference type="EMBL" id="BKCN01000009">
    <property type="protein sequence ID" value="GER04352.1"/>
    <property type="molecule type" value="Genomic_DNA"/>
</dbReference>
<dbReference type="InterPro" id="IPR011051">
    <property type="entry name" value="RmlC_Cupin_sf"/>
</dbReference>
<dbReference type="Pfam" id="PF01050">
    <property type="entry name" value="MannoseP_isomer"/>
    <property type="match status" value="1"/>
</dbReference>
<organism evidence="3 4">
    <name type="scientific">Iodidimonas nitroreducens</name>
    <dbReference type="NCBI Taxonomy" id="1236968"/>
    <lineage>
        <taxon>Bacteria</taxon>
        <taxon>Pseudomonadati</taxon>
        <taxon>Pseudomonadota</taxon>
        <taxon>Alphaproteobacteria</taxon>
        <taxon>Iodidimonadales</taxon>
        <taxon>Iodidimonadaceae</taxon>
        <taxon>Iodidimonas</taxon>
    </lineage>
</organism>
<evidence type="ECO:0000256" key="1">
    <source>
        <dbReference type="SAM" id="MobiDB-lite"/>
    </source>
</evidence>
<dbReference type="InterPro" id="IPR051161">
    <property type="entry name" value="Mannose-6P_isomerase_type2"/>
</dbReference>
<dbReference type="GO" id="GO:0009298">
    <property type="term" value="P:GDP-mannose biosynthetic process"/>
    <property type="evidence" value="ECO:0007669"/>
    <property type="project" value="TreeGrafter"/>
</dbReference>
<feature type="domain" description="Mannose-6-phosphate isomerase type II C-terminal" evidence="2">
    <location>
        <begin position="24"/>
        <end position="127"/>
    </location>
</feature>
<name>A0A5A7N7P4_9PROT</name>
<protein>
    <recommendedName>
        <fullName evidence="2">Mannose-6-phosphate isomerase type II C-terminal domain-containing protein</fullName>
    </recommendedName>
</protein>
<dbReference type="Proteomes" id="UP000324996">
    <property type="component" value="Unassembled WGS sequence"/>
</dbReference>
<evidence type="ECO:0000313" key="4">
    <source>
        <dbReference type="Proteomes" id="UP000324996"/>
    </source>
</evidence>
<dbReference type="GO" id="GO:0004475">
    <property type="term" value="F:mannose-1-phosphate guanylyltransferase (GTP) activity"/>
    <property type="evidence" value="ECO:0007669"/>
    <property type="project" value="TreeGrafter"/>
</dbReference>
<proteinExistence type="predicted"/>
<evidence type="ECO:0000259" key="2">
    <source>
        <dbReference type="Pfam" id="PF01050"/>
    </source>
</evidence>
<dbReference type="PANTHER" id="PTHR46390:SF1">
    <property type="entry name" value="MANNOSE-1-PHOSPHATE GUANYLYLTRANSFERASE"/>
    <property type="match status" value="1"/>
</dbReference>
<gene>
    <name evidence="3" type="ORF">JCM17846_20340</name>
</gene>
<accession>A0A5A7N7P4</accession>
<dbReference type="Gene3D" id="2.60.120.10">
    <property type="entry name" value="Jelly Rolls"/>
    <property type="match status" value="1"/>
</dbReference>
<sequence>MSQNHDDKAKKVISDGYHSGESEERPWGRWTVLDVGASFVIKRIEVSPGEMLSKQRHQYRAEHWLIASGVADIWLNDRQIRLGTGQSVDIPVGMIHRIGNPGTTALIFIEVQLGDRLMESDIERLADHYGR</sequence>
<dbReference type="CDD" id="cd02213">
    <property type="entry name" value="cupin_PMI_typeII_C"/>
    <property type="match status" value="1"/>
</dbReference>
<dbReference type="GO" id="GO:0005976">
    <property type="term" value="P:polysaccharide metabolic process"/>
    <property type="evidence" value="ECO:0007669"/>
    <property type="project" value="InterPro"/>
</dbReference>
<dbReference type="PANTHER" id="PTHR46390">
    <property type="entry name" value="MANNOSE-1-PHOSPHATE GUANYLYLTRANSFERASE"/>
    <property type="match status" value="1"/>
</dbReference>
<feature type="region of interest" description="Disordered" evidence="1">
    <location>
        <begin position="1"/>
        <end position="24"/>
    </location>
</feature>
<dbReference type="InterPro" id="IPR001538">
    <property type="entry name" value="Man6P_isomerase-2_C"/>
</dbReference>